<dbReference type="KEGG" id="abas:ACPOL_5395"/>
<dbReference type="SUPFAM" id="SSF52402">
    <property type="entry name" value="Adenine nucleotide alpha hydrolases-like"/>
    <property type="match status" value="1"/>
</dbReference>
<dbReference type="AlphaFoldDB" id="A0A2Z5G5X4"/>
<dbReference type="SUPFAM" id="SSF82829">
    <property type="entry name" value="MesJ substrate recognition domain-like"/>
    <property type="match status" value="1"/>
</dbReference>
<dbReference type="GO" id="GO:0006400">
    <property type="term" value="P:tRNA modification"/>
    <property type="evidence" value="ECO:0007669"/>
    <property type="project" value="UniProtKB-UniRule"/>
</dbReference>
<dbReference type="InterPro" id="IPR011063">
    <property type="entry name" value="TilS/TtcA_N"/>
</dbReference>
<keyword evidence="6 8" id="KW-0067">ATP-binding</keyword>
<evidence type="ECO:0000259" key="11">
    <source>
        <dbReference type="Pfam" id="PF11734"/>
    </source>
</evidence>
<dbReference type="Proteomes" id="UP000253606">
    <property type="component" value="Chromosome"/>
</dbReference>
<protein>
    <recommendedName>
        <fullName evidence="8">tRNA(Ile)-lysidine synthase</fullName>
        <ecNumber evidence="8">6.3.4.19</ecNumber>
    </recommendedName>
    <alternativeName>
        <fullName evidence="8">tRNA(Ile)-2-lysyl-cytidine synthase</fullName>
    </alternativeName>
    <alternativeName>
        <fullName evidence="8">tRNA(Ile)-lysidine synthetase</fullName>
    </alternativeName>
</protein>
<evidence type="ECO:0000256" key="2">
    <source>
        <dbReference type="ARBA" id="ARBA00022490"/>
    </source>
</evidence>
<dbReference type="Pfam" id="PF09179">
    <property type="entry name" value="TilS"/>
    <property type="match status" value="1"/>
</dbReference>
<dbReference type="EC" id="6.3.4.19" evidence="8"/>
<dbReference type="InterPro" id="IPR014729">
    <property type="entry name" value="Rossmann-like_a/b/a_fold"/>
</dbReference>
<reference evidence="12 13" key="1">
    <citation type="journal article" date="2018" name="Front. Microbiol.">
        <title>Hydrolytic Capabilities as a Key to Environmental Success: Chitinolytic and Cellulolytic Acidobacteria From Acidic Sub-arctic Soils and Boreal Peatlands.</title>
        <authorList>
            <person name="Belova S.E."/>
            <person name="Ravin N.V."/>
            <person name="Pankratov T.A."/>
            <person name="Rakitin A.L."/>
            <person name="Ivanova A.A."/>
            <person name="Beletsky A.V."/>
            <person name="Mardanov A.V."/>
            <person name="Sinninghe Damste J.S."/>
            <person name="Dedysh S.N."/>
        </authorList>
    </citation>
    <scope>NUCLEOTIDE SEQUENCE [LARGE SCALE GENOMIC DNA]</scope>
    <source>
        <strain evidence="12 13">SBC82</strain>
    </source>
</reference>
<dbReference type="GO" id="GO:0005737">
    <property type="term" value="C:cytoplasm"/>
    <property type="evidence" value="ECO:0007669"/>
    <property type="project" value="UniProtKB-SubCell"/>
</dbReference>
<dbReference type="HAMAP" id="MF_01161">
    <property type="entry name" value="tRNA_Ile_lys_synt"/>
    <property type="match status" value="1"/>
</dbReference>
<dbReference type="EMBL" id="CP030840">
    <property type="protein sequence ID" value="AXC14643.1"/>
    <property type="molecule type" value="Genomic_DNA"/>
</dbReference>
<evidence type="ECO:0000256" key="7">
    <source>
        <dbReference type="ARBA" id="ARBA00048539"/>
    </source>
</evidence>
<evidence type="ECO:0000256" key="3">
    <source>
        <dbReference type="ARBA" id="ARBA00022598"/>
    </source>
</evidence>
<dbReference type="InterPro" id="IPR012795">
    <property type="entry name" value="tRNA_Ile_lys_synt_N"/>
</dbReference>
<feature type="binding site" evidence="8">
    <location>
        <begin position="28"/>
        <end position="33"/>
    </location>
    <ligand>
        <name>ATP</name>
        <dbReference type="ChEBI" id="CHEBI:30616"/>
    </ligand>
</feature>
<dbReference type="OrthoDB" id="9807403at2"/>
<dbReference type="SUPFAM" id="SSF56037">
    <property type="entry name" value="PheT/TilS domain"/>
    <property type="match status" value="1"/>
</dbReference>
<accession>A0A2Z5G5X4</accession>
<evidence type="ECO:0000256" key="8">
    <source>
        <dbReference type="HAMAP-Rule" id="MF_01161"/>
    </source>
</evidence>
<keyword evidence="3 8" id="KW-0436">Ligase</keyword>
<dbReference type="PANTHER" id="PTHR43033:SF1">
    <property type="entry name" value="TRNA(ILE)-LYSIDINE SYNTHASE-RELATED"/>
    <property type="match status" value="1"/>
</dbReference>
<dbReference type="RefSeq" id="WP_114209377.1">
    <property type="nucleotide sequence ID" value="NZ_CP030840.1"/>
</dbReference>
<comment type="catalytic activity">
    <reaction evidence="7 8">
        <text>cytidine(34) in tRNA(Ile2) + L-lysine + ATP = lysidine(34) in tRNA(Ile2) + AMP + diphosphate + H(+)</text>
        <dbReference type="Rhea" id="RHEA:43744"/>
        <dbReference type="Rhea" id="RHEA-COMP:10625"/>
        <dbReference type="Rhea" id="RHEA-COMP:10670"/>
        <dbReference type="ChEBI" id="CHEBI:15378"/>
        <dbReference type="ChEBI" id="CHEBI:30616"/>
        <dbReference type="ChEBI" id="CHEBI:32551"/>
        <dbReference type="ChEBI" id="CHEBI:33019"/>
        <dbReference type="ChEBI" id="CHEBI:82748"/>
        <dbReference type="ChEBI" id="CHEBI:83665"/>
        <dbReference type="ChEBI" id="CHEBI:456215"/>
        <dbReference type="EC" id="6.3.4.19"/>
    </reaction>
</comment>
<gene>
    <name evidence="8" type="primary">tilS</name>
    <name evidence="12" type="ORF">ACPOL_5395</name>
</gene>
<keyword evidence="4 8" id="KW-0819">tRNA processing</keyword>
<dbReference type="GO" id="GO:0032267">
    <property type="term" value="F:tRNA(Ile)-lysidine synthase activity"/>
    <property type="evidence" value="ECO:0007669"/>
    <property type="project" value="UniProtKB-EC"/>
</dbReference>
<comment type="subcellular location">
    <subcellularLocation>
        <location evidence="1 8">Cytoplasm</location>
    </subcellularLocation>
</comment>
<comment type="domain">
    <text evidence="8">The N-terminal region contains the highly conserved SGGXDS motif, predicted to be a P-loop motif involved in ATP binding.</text>
</comment>
<dbReference type="Pfam" id="PF11734">
    <property type="entry name" value="TilS_C"/>
    <property type="match status" value="1"/>
</dbReference>
<dbReference type="NCBIfam" id="TIGR02432">
    <property type="entry name" value="lysidine_TilS_N"/>
    <property type="match status" value="1"/>
</dbReference>
<dbReference type="PANTHER" id="PTHR43033">
    <property type="entry name" value="TRNA(ILE)-LYSIDINE SYNTHASE-RELATED"/>
    <property type="match status" value="1"/>
</dbReference>
<proteinExistence type="inferred from homology"/>
<dbReference type="Gene3D" id="3.40.50.620">
    <property type="entry name" value="HUPs"/>
    <property type="match status" value="1"/>
</dbReference>
<dbReference type="CDD" id="cd01992">
    <property type="entry name" value="TilS_N"/>
    <property type="match status" value="1"/>
</dbReference>
<organism evidence="12 13">
    <name type="scientific">Acidisarcina polymorpha</name>
    <dbReference type="NCBI Taxonomy" id="2211140"/>
    <lineage>
        <taxon>Bacteria</taxon>
        <taxon>Pseudomonadati</taxon>
        <taxon>Acidobacteriota</taxon>
        <taxon>Terriglobia</taxon>
        <taxon>Terriglobales</taxon>
        <taxon>Acidobacteriaceae</taxon>
        <taxon>Acidisarcina</taxon>
    </lineage>
</organism>
<dbReference type="Pfam" id="PF01171">
    <property type="entry name" value="ATP_bind_3"/>
    <property type="match status" value="1"/>
</dbReference>
<keyword evidence="2 8" id="KW-0963">Cytoplasm</keyword>
<evidence type="ECO:0000256" key="5">
    <source>
        <dbReference type="ARBA" id="ARBA00022741"/>
    </source>
</evidence>
<feature type="domain" description="tRNA(Ile)-lysidine synthase substrate-binding" evidence="10">
    <location>
        <begin position="289"/>
        <end position="332"/>
    </location>
</feature>
<evidence type="ECO:0000259" key="9">
    <source>
        <dbReference type="Pfam" id="PF01171"/>
    </source>
</evidence>
<evidence type="ECO:0000256" key="1">
    <source>
        <dbReference type="ARBA" id="ARBA00004496"/>
    </source>
</evidence>
<name>A0A2Z5G5X4_9BACT</name>
<keyword evidence="13" id="KW-1185">Reference proteome</keyword>
<dbReference type="GO" id="GO:0005524">
    <property type="term" value="F:ATP binding"/>
    <property type="evidence" value="ECO:0007669"/>
    <property type="project" value="UniProtKB-UniRule"/>
</dbReference>
<dbReference type="Gene3D" id="1.20.59.20">
    <property type="match status" value="1"/>
</dbReference>
<evidence type="ECO:0000313" key="13">
    <source>
        <dbReference type="Proteomes" id="UP000253606"/>
    </source>
</evidence>
<evidence type="ECO:0000313" key="12">
    <source>
        <dbReference type="EMBL" id="AXC14643.1"/>
    </source>
</evidence>
<dbReference type="InterPro" id="IPR015262">
    <property type="entry name" value="tRNA_Ile_lys_synt_subst-bd"/>
</dbReference>
<feature type="domain" description="tRNA(Ile)-lysidine/2-thiocytidine synthase N-terminal" evidence="9">
    <location>
        <begin position="23"/>
        <end position="220"/>
    </location>
</feature>
<sequence length="486" mass="53222">MTQNATINTPLLNTRYLASGMRIIVACSGGADSVALLRTLLAWRDRLGIVLSVAHLNHRIRGAESDGDEAFVRALAAQFDLAVHPQSVDTPGEAAAHRQGLEESARNLRYAWFWKLLAQAEADVLVTAHTLDDQAETVVHRLLRGAWTEGLSGIHPVLRPPTKQPGPTKQSAPNRQALIVRPFLDTTREQIEAWLKAIQQPWRQDSSNLDLVYTRNRIRHDLLPKLGTFNPEIRKQLAQLAVLARDEDAYWQAELSRLLPTLFLPGRAVRGGGRATNTLTGSDSLAIEIERLRSLHPALRRRIVRTAVEQLGGTASFADTERLLSLCGLGDSEGSDSYGSADSSRLDLSGGLRAERTPRELRLLREPMGIAAGDVLSASVEYTLPVPGVVDAPAFGLHLDVTVTEPSLAPLPSATLRASRPGDRVTLRYSRSPLKIKEALQRARLPRDSQPPMLEWQGEIVWVKGLDIESKAAKDAALVIVASPLN</sequence>
<comment type="function">
    <text evidence="8">Ligates lysine onto the cytidine present at position 34 of the AUA codon-specific tRNA(Ile) that contains the anticodon CAU, in an ATP-dependent manner. Cytidine is converted to lysidine, thus changing the amino acid specificity of the tRNA from methionine to isoleucine.</text>
</comment>
<evidence type="ECO:0000256" key="6">
    <source>
        <dbReference type="ARBA" id="ARBA00022840"/>
    </source>
</evidence>
<comment type="similarity">
    <text evidence="8">Belongs to the tRNA(Ile)-lysidine synthase family.</text>
</comment>
<dbReference type="InterPro" id="IPR012796">
    <property type="entry name" value="Lysidine-tRNA-synth_C"/>
</dbReference>
<evidence type="ECO:0000256" key="4">
    <source>
        <dbReference type="ARBA" id="ARBA00022694"/>
    </source>
</evidence>
<keyword evidence="5 8" id="KW-0547">Nucleotide-binding</keyword>
<evidence type="ECO:0000259" key="10">
    <source>
        <dbReference type="Pfam" id="PF09179"/>
    </source>
</evidence>
<dbReference type="InterPro" id="IPR012094">
    <property type="entry name" value="tRNA_Ile_lys_synt"/>
</dbReference>
<feature type="domain" description="Lysidine-tRNA(Ile) synthetase C-terminal" evidence="11">
    <location>
        <begin position="415"/>
        <end position="475"/>
    </location>
</feature>